<evidence type="ECO:0008006" key="4">
    <source>
        <dbReference type="Google" id="ProtNLM"/>
    </source>
</evidence>
<organism evidence="2 3">
    <name type="scientific">Thraustotheca clavata</name>
    <dbReference type="NCBI Taxonomy" id="74557"/>
    <lineage>
        <taxon>Eukaryota</taxon>
        <taxon>Sar</taxon>
        <taxon>Stramenopiles</taxon>
        <taxon>Oomycota</taxon>
        <taxon>Saprolegniomycetes</taxon>
        <taxon>Saprolegniales</taxon>
        <taxon>Achlyaceae</taxon>
        <taxon>Thraustotheca</taxon>
    </lineage>
</organism>
<dbReference type="EMBL" id="JNBS01001138">
    <property type="protein sequence ID" value="OQS02380.1"/>
    <property type="molecule type" value="Genomic_DNA"/>
</dbReference>
<keyword evidence="1" id="KW-0472">Membrane</keyword>
<keyword evidence="1" id="KW-1133">Transmembrane helix</keyword>
<sequence length="267" mass="30582">MDVLVPSTCAQDYVMYQIYVEKYMPDVSEFVNGTLDAIQSLDINLVQFTSADTNSPISLTLQPLLVPDNPNWSFYSWAYLYQWVTGSREVVSFQGDRGIITTMSTSNQALTMSPSPSKYHKRFHFLGCVMYITGVLMLTAAIVMNITIFSRGEGEFINVFELNRVVRHVWIGRSLLFVRRTAIWLLNTSTLQLTLVGAVTQFISSRLSWFTTILASAECTWFVYILNDILSFRRYNAHHCARQRVHFLHGQVLQFGQQYDLKIIALS</sequence>
<gene>
    <name evidence="2" type="ORF">THRCLA_05242</name>
</gene>
<dbReference type="Proteomes" id="UP000243217">
    <property type="component" value="Unassembled WGS sequence"/>
</dbReference>
<dbReference type="OrthoDB" id="10566865at2759"/>
<proteinExistence type="predicted"/>
<feature type="transmembrane region" description="Helical" evidence="1">
    <location>
        <begin position="123"/>
        <end position="143"/>
    </location>
</feature>
<dbReference type="AlphaFoldDB" id="A0A1V9ZX61"/>
<name>A0A1V9ZX61_9STRA</name>
<comment type="caution">
    <text evidence="2">The sequence shown here is derived from an EMBL/GenBank/DDBJ whole genome shotgun (WGS) entry which is preliminary data.</text>
</comment>
<keyword evidence="1" id="KW-0812">Transmembrane</keyword>
<protein>
    <recommendedName>
        <fullName evidence="4">Transmembrane protein</fullName>
    </recommendedName>
</protein>
<evidence type="ECO:0000256" key="1">
    <source>
        <dbReference type="SAM" id="Phobius"/>
    </source>
</evidence>
<accession>A0A1V9ZX61</accession>
<feature type="transmembrane region" description="Helical" evidence="1">
    <location>
        <begin position="209"/>
        <end position="226"/>
    </location>
</feature>
<keyword evidence="3" id="KW-1185">Reference proteome</keyword>
<feature type="transmembrane region" description="Helical" evidence="1">
    <location>
        <begin position="182"/>
        <end position="203"/>
    </location>
</feature>
<reference evidence="2 3" key="1">
    <citation type="journal article" date="2014" name="Genome Biol. Evol.">
        <title>The secreted proteins of Achlya hypogyna and Thraustotheca clavata identify the ancestral oomycete secretome and reveal gene acquisitions by horizontal gene transfer.</title>
        <authorList>
            <person name="Misner I."/>
            <person name="Blouin N."/>
            <person name="Leonard G."/>
            <person name="Richards T.A."/>
            <person name="Lane C.E."/>
        </authorList>
    </citation>
    <scope>NUCLEOTIDE SEQUENCE [LARGE SCALE GENOMIC DNA]</scope>
    <source>
        <strain evidence="2 3">ATCC 34112</strain>
    </source>
</reference>
<evidence type="ECO:0000313" key="2">
    <source>
        <dbReference type="EMBL" id="OQS02380.1"/>
    </source>
</evidence>
<evidence type="ECO:0000313" key="3">
    <source>
        <dbReference type="Proteomes" id="UP000243217"/>
    </source>
</evidence>